<comment type="caution">
    <text evidence="1">The sequence shown here is derived from an EMBL/GenBank/DDBJ whole genome shotgun (WGS) entry which is preliminary data.</text>
</comment>
<name>A0AAQ0HKI6_PARVE</name>
<gene>
    <name evidence="1" type="ORF">ATH84_100218</name>
</gene>
<accession>A0AAQ0HKI6</accession>
<dbReference type="Proteomes" id="UP000256794">
    <property type="component" value="Unassembled WGS sequence"/>
</dbReference>
<sequence>MASGRRIVAVQRDDGNAGLCDKGVVIGLYLVVTVGTAQDMSVSLHNVLRTLENPLEALHLAAILAARMRRD</sequence>
<keyword evidence="2" id="KW-1185">Reference proteome</keyword>
<evidence type="ECO:0000313" key="2">
    <source>
        <dbReference type="Proteomes" id="UP000256794"/>
    </source>
</evidence>
<dbReference type="EMBL" id="QUMX01000002">
    <property type="protein sequence ID" value="REG55579.1"/>
    <property type="molecule type" value="Genomic_DNA"/>
</dbReference>
<reference evidence="1 2" key="1">
    <citation type="submission" date="2018-08" db="EMBL/GenBank/DDBJ databases">
        <title>Genomic Encyclopedia of Archaeal and Bacterial Type Strains, Phase II (KMG-II): from individual species to whole genera.</title>
        <authorList>
            <person name="Goeker M."/>
        </authorList>
    </citation>
    <scope>NUCLEOTIDE SEQUENCE [LARGE SCALE GENOMIC DNA]</scope>
    <source>
        <strain evidence="1 2">DSM 582</strain>
    </source>
</reference>
<organism evidence="1 2">
    <name type="scientific">Paracoccus versutus</name>
    <name type="common">Thiobacillus versutus</name>
    <dbReference type="NCBI Taxonomy" id="34007"/>
    <lineage>
        <taxon>Bacteria</taxon>
        <taxon>Pseudomonadati</taxon>
        <taxon>Pseudomonadota</taxon>
        <taxon>Alphaproteobacteria</taxon>
        <taxon>Rhodobacterales</taxon>
        <taxon>Paracoccaceae</taxon>
        <taxon>Paracoccus</taxon>
    </lineage>
</organism>
<proteinExistence type="predicted"/>
<dbReference type="AlphaFoldDB" id="A0AAQ0HKI6"/>
<evidence type="ECO:0000313" key="1">
    <source>
        <dbReference type="EMBL" id="REG55579.1"/>
    </source>
</evidence>
<protein>
    <submittedName>
        <fullName evidence="1">Uncharacterized protein</fullName>
    </submittedName>
</protein>